<evidence type="ECO:0000313" key="2">
    <source>
        <dbReference type="Proteomes" id="UP001201980"/>
    </source>
</evidence>
<organism evidence="1 2">
    <name type="scientific">Zalerion maritima</name>
    <dbReference type="NCBI Taxonomy" id="339359"/>
    <lineage>
        <taxon>Eukaryota</taxon>
        <taxon>Fungi</taxon>
        <taxon>Dikarya</taxon>
        <taxon>Ascomycota</taxon>
        <taxon>Pezizomycotina</taxon>
        <taxon>Sordariomycetes</taxon>
        <taxon>Lulworthiomycetidae</taxon>
        <taxon>Lulworthiales</taxon>
        <taxon>Lulworthiaceae</taxon>
        <taxon>Zalerion</taxon>
    </lineage>
</organism>
<dbReference type="Proteomes" id="UP001201980">
    <property type="component" value="Unassembled WGS sequence"/>
</dbReference>
<dbReference type="AlphaFoldDB" id="A0AAD5RXT4"/>
<evidence type="ECO:0000313" key="1">
    <source>
        <dbReference type="EMBL" id="KAJ2901655.1"/>
    </source>
</evidence>
<comment type="caution">
    <text evidence="1">The sequence shown here is derived from an EMBL/GenBank/DDBJ whole genome shotgun (WGS) entry which is preliminary data.</text>
</comment>
<keyword evidence="2" id="KW-1185">Reference proteome</keyword>
<proteinExistence type="predicted"/>
<protein>
    <submittedName>
        <fullName evidence="1">Uncharacterized protein</fullName>
    </submittedName>
</protein>
<sequence length="106" mass="11678">MPNLSPDAITKPSRPELTRLETLGLGPEVEKPNEVFFPEPPASAGKQCHHGEAPMIIESPVFRFARGCHSRYVHDTFSGPQVPEYLTDLTAKHGQTQSPQAPLFTN</sequence>
<gene>
    <name evidence="1" type="ORF">MKZ38_001568</name>
</gene>
<reference evidence="1" key="1">
    <citation type="submission" date="2022-07" db="EMBL/GenBank/DDBJ databases">
        <title>Draft genome sequence of Zalerion maritima ATCC 34329, a (micro)plastics degrading marine fungus.</title>
        <authorList>
            <person name="Paco A."/>
            <person name="Goncalves M.F.M."/>
            <person name="Rocha-Santos T.A.P."/>
            <person name="Alves A."/>
        </authorList>
    </citation>
    <scope>NUCLEOTIDE SEQUENCE</scope>
    <source>
        <strain evidence="1">ATCC 34329</strain>
    </source>
</reference>
<dbReference type="EMBL" id="JAKWBI020000143">
    <property type="protein sequence ID" value="KAJ2901655.1"/>
    <property type="molecule type" value="Genomic_DNA"/>
</dbReference>
<name>A0AAD5RXT4_9PEZI</name>
<accession>A0AAD5RXT4</accession>